<dbReference type="KEGG" id="chm:B842_04570"/>
<evidence type="ECO:0000313" key="2">
    <source>
        <dbReference type="EMBL" id="AJE32767.1"/>
    </source>
</evidence>
<reference evidence="2 3" key="1">
    <citation type="submission" date="2013-04" db="EMBL/GenBank/DDBJ databases">
        <title>Complete genome sequence of Corynebacterium humireducens DSM 45392(T), isolated from a wastewater-fed microbial fuel cell.</title>
        <authorList>
            <person name="Ruckert C."/>
            <person name="Albersmeier A."/>
            <person name="Kalinowski J."/>
        </authorList>
    </citation>
    <scope>NUCLEOTIDE SEQUENCE [LARGE SCALE GENOMIC DNA]</scope>
    <source>
        <strain evidence="3">MFC-5</strain>
    </source>
</reference>
<proteinExistence type="predicted"/>
<keyword evidence="3" id="KW-1185">Reference proteome</keyword>
<dbReference type="OrthoDB" id="7845180at2"/>
<sequence length="211" mass="23727">MMHAFTIRLPEEYQRQGPEYPGIAFFQGEDQFATAFEREEGDPFVQQLNASRDHPMLQRREDYTEGQFGFIWLTEAELRGGPTAPPRDVRRQGKHCNDNEGPNAWDNPVAHGLVYRSDRNDPNAGKAPTEPEVDGYLSPDDFDGPAQPFTEWAAELSQADGHIGGTAFPAQGMPDGLTPFYLEFWDFEELNFGGGLCQLDLESDTFDWACS</sequence>
<gene>
    <name evidence="2" type="ORF">B842_04570</name>
</gene>
<feature type="region of interest" description="Disordered" evidence="1">
    <location>
        <begin position="79"/>
        <end position="108"/>
    </location>
</feature>
<protein>
    <submittedName>
        <fullName evidence="2">NUDIX hydrolase</fullName>
    </submittedName>
</protein>
<keyword evidence="2" id="KW-0378">Hydrolase</keyword>
<dbReference type="GO" id="GO:0016787">
    <property type="term" value="F:hydrolase activity"/>
    <property type="evidence" value="ECO:0007669"/>
    <property type="project" value="UniProtKB-KW"/>
</dbReference>
<feature type="compositionally biased region" description="Basic and acidic residues" evidence="1">
    <location>
        <begin position="87"/>
        <end position="98"/>
    </location>
</feature>
<dbReference type="RefSeq" id="WP_052437747.1">
    <property type="nucleotide sequence ID" value="NZ_BCSU01000018.1"/>
</dbReference>
<evidence type="ECO:0000313" key="3">
    <source>
        <dbReference type="Proteomes" id="UP000031524"/>
    </source>
</evidence>
<accession>A0A0B5D6F9</accession>
<dbReference type="Proteomes" id="UP000031524">
    <property type="component" value="Chromosome"/>
</dbReference>
<dbReference type="STRING" id="1223515.B842_04570"/>
<dbReference type="AlphaFoldDB" id="A0A0B5D6F9"/>
<name>A0A0B5D6F9_9CORY</name>
<dbReference type="EMBL" id="CP005286">
    <property type="protein sequence ID" value="AJE32767.1"/>
    <property type="molecule type" value="Genomic_DNA"/>
</dbReference>
<dbReference type="HOGENOM" id="CLU_049448_0_0_11"/>
<organism evidence="2 3">
    <name type="scientific">Corynebacterium humireducens NBRC 106098 = DSM 45392</name>
    <dbReference type="NCBI Taxonomy" id="1223515"/>
    <lineage>
        <taxon>Bacteria</taxon>
        <taxon>Bacillati</taxon>
        <taxon>Actinomycetota</taxon>
        <taxon>Actinomycetes</taxon>
        <taxon>Mycobacteriales</taxon>
        <taxon>Corynebacteriaceae</taxon>
        <taxon>Corynebacterium</taxon>
    </lineage>
</organism>
<evidence type="ECO:0000256" key="1">
    <source>
        <dbReference type="SAM" id="MobiDB-lite"/>
    </source>
</evidence>